<dbReference type="EMBL" id="JABVXQ010000005">
    <property type="protein sequence ID" value="KAF6109787.1"/>
    <property type="molecule type" value="Genomic_DNA"/>
</dbReference>
<accession>A0A834AEC5</accession>
<gene>
    <name evidence="1" type="ORF">HJG60_010990</name>
</gene>
<name>A0A834AEC5_9CHIR</name>
<comment type="caution">
    <text evidence="1">The sequence shown here is derived from an EMBL/GenBank/DDBJ whole genome shotgun (WGS) entry which is preliminary data.</text>
</comment>
<dbReference type="AlphaFoldDB" id="A0A834AEC5"/>
<evidence type="ECO:0000313" key="2">
    <source>
        <dbReference type="Proteomes" id="UP000664940"/>
    </source>
</evidence>
<organism evidence="1 2">
    <name type="scientific">Phyllostomus discolor</name>
    <name type="common">pale spear-nosed bat</name>
    <dbReference type="NCBI Taxonomy" id="89673"/>
    <lineage>
        <taxon>Eukaryota</taxon>
        <taxon>Metazoa</taxon>
        <taxon>Chordata</taxon>
        <taxon>Craniata</taxon>
        <taxon>Vertebrata</taxon>
        <taxon>Euteleostomi</taxon>
        <taxon>Mammalia</taxon>
        <taxon>Eutheria</taxon>
        <taxon>Laurasiatheria</taxon>
        <taxon>Chiroptera</taxon>
        <taxon>Yangochiroptera</taxon>
        <taxon>Phyllostomidae</taxon>
        <taxon>Phyllostominae</taxon>
        <taxon>Phyllostomus</taxon>
    </lineage>
</organism>
<evidence type="ECO:0000313" key="1">
    <source>
        <dbReference type="EMBL" id="KAF6109787.1"/>
    </source>
</evidence>
<sequence length="169" mass="19123">MPFRSWGWVVVKAADPLRTGPEEGRNIALRVSYTQKIKADDIFLLRACMIHFQVFPESMGGKLQVALSNTRRSSLDHPIHQGAKDRLGTGVFPPRRTRNLPASLRARPAGAPRPALAFKLVSLALPLPPLLFLHAQFFLWVCTLDHHNRQSFIQRLCLTSKLPFFTLFN</sequence>
<protein>
    <submittedName>
        <fullName evidence="1">Uncharacterized protein</fullName>
    </submittedName>
</protein>
<reference evidence="1 2" key="1">
    <citation type="journal article" date="2020" name="Nature">
        <title>Six reference-quality genomes reveal evolution of bat adaptations.</title>
        <authorList>
            <person name="Jebb D."/>
            <person name="Huang Z."/>
            <person name="Pippel M."/>
            <person name="Hughes G.M."/>
            <person name="Lavrichenko K."/>
            <person name="Devanna P."/>
            <person name="Winkler S."/>
            <person name="Jermiin L.S."/>
            <person name="Skirmuntt E.C."/>
            <person name="Katzourakis A."/>
            <person name="Burkitt-Gray L."/>
            <person name="Ray D.A."/>
            <person name="Sullivan K.A.M."/>
            <person name="Roscito J.G."/>
            <person name="Kirilenko B.M."/>
            <person name="Davalos L.M."/>
            <person name="Corthals A.P."/>
            <person name="Power M.L."/>
            <person name="Jones G."/>
            <person name="Ransome R.D."/>
            <person name="Dechmann D.K.N."/>
            <person name="Locatelli A.G."/>
            <person name="Puechmaille S.J."/>
            <person name="Fedrigo O."/>
            <person name="Jarvis E.D."/>
            <person name="Hiller M."/>
            <person name="Vernes S.C."/>
            <person name="Myers E.W."/>
            <person name="Teeling E.C."/>
        </authorList>
    </citation>
    <scope>NUCLEOTIDE SEQUENCE [LARGE SCALE GENOMIC DNA]</scope>
    <source>
        <strain evidence="1">Bat1K_MPI-CBG_1</strain>
    </source>
</reference>
<proteinExistence type="predicted"/>
<dbReference type="Proteomes" id="UP000664940">
    <property type="component" value="Unassembled WGS sequence"/>
</dbReference>